<dbReference type="Proteomes" id="UP001552299">
    <property type="component" value="Unassembled WGS sequence"/>
</dbReference>
<dbReference type="AlphaFoldDB" id="A0ABD0VPR7"/>
<organism evidence="1 2">
    <name type="scientific">Dendrobium thyrsiflorum</name>
    <name type="common">Pinecone-like raceme dendrobium</name>
    <name type="synonym">Orchid</name>
    <dbReference type="NCBI Taxonomy" id="117978"/>
    <lineage>
        <taxon>Eukaryota</taxon>
        <taxon>Viridiplantae</taxon>
        <taxon>Streptophyta</taxon>
        <taxon>Embryophyta</taxon>
        <taxon>Tracheophyta</taxon>
        <taxon>Spermatophyta</taxon>
        <taxon>Magnoliopsida</taxon>
        <taxon>Liliopsida</taxon>
        <taxon>Asparagales</taxon>
        <taxon>Orchidaceae</taxon>
        <taxon>Epidendroideae</taxon>
        <taxon>Malaxideae</taxon>
        <taxon>Dendrobiinae</taxon>
        <taxon>Dendrobium</taxon>
    </lineage>
</organism>
<evidence type="ECO:0000313" key="2">
    <source>
        <dbReference type="Proteomes" id="UP001552299"/>
    </source>
</evidence>
<dbReference type="EMBL" id="JANQDX010000005">
    <property type="protein sequence ID" value="KAL0924546.1"/>
    <property type="molecule type" value="Genomic_DNA"/>
</dbReference>
<name>A0ABD0VPR7_DENTH</name>
<keyword evidence="2" id="KW-1185">Reference proteome</keyword>
<reference evidence="1 2" key="1">
    <citation type="journal article" date="2024" name="Plant Biotechnol. J.">
        <title>Dendrobium thyrsiflorum genome and its molecular insights into genes involved in important horticultural traits.</title>
        <authorList>
            <person name="Chen B."/>
            <person name="Wang J.Y."/>
            <person name="Zheng P.J."/>
            <person name="Li K.L."/>
            <person name="Liang Y.M."/>
            <person name="Chen X.F."/>
            <person name="Zhang C."/>
            <person name="Zhao X."/>
            <person name="He X."/>
            <person name="Zhang G.Q."/>
            <person name="Liu Z.J."/>
            <person name="Xu Q."/>
        </authorList>
    </citation>
    <scope>NUCLEOTIDE SEQUENCE [LARGE SCALE GENOMIC DNA]</scope>
    <source>
        <strain evidence="1">GZMU011</strain>
    </source>
</reference>
<gene>
    <name evidence="1" type="ORF">M5K25_005384</name>
</gene>
<proteinExistence type="predicted"/>
<comment type="caution">
    <text evidence="1">The sequence shown here is derived from an EMBL/GenBank/DDBJ whole genome shotgun (WGS) entry which is preliminary data.</text>
</comment>
<accession>A0ABD0VPR7</accession>
<sequence>MGRIRPSEKISSAVIDGWVSWFPTMKANSKLSSSLSSTFSGDAEAAAGGAAEIFWGESAEAKSSSSRGVAGDSFFLSSLIVHFSFPISVALDGSLECGMGRRR</sequence>
<protein>
    <submittedName>
        <fullName evidence="1">Uncharacterized protein</fullName>
    </submittedName>
</protein>
<evidence type="ECO:0000313" key="1">
    <source>
        <dbReference type="EMBL" id="KAL0924546.1"/>
    </source>
</evidence>